<dbReference type="SUPFAM" id="SSF51391">
    <property type="entry name" value="Thiamin phosphate synthase"/>
    <property type="match status" value="1"/>
</dbReference>
<feature type="domain" description="Thiamine phosphate synthase/TenI" evidence="1">
    <location>
        <begin position="62"/>
        <end position="195"/>
    </location>
</feature>
<name>A0ABS7AAA5_9PROT</name>
<proteinExistence type="predicted"/>
<dbReference type="InterPro" id="IPR013785">
    <property type="entry name" value="Aldolase_TIM"/>
</dbReference>
<dbReference type="Pfam" id="PF02581">
    <property type="entry name" value="TMP-TENI"/>
    <property type="match status" value="1"/>
</dbReference>
<accession>A0ABS7AAA5</accession>
<sequence>MNSVAARARQIVPARRRGRKLPVLWLVSDPVRLPDPRPAAATLPRGSGVLARGLSAPVLAGLVRLARRRGLVLLVAGDGRAALRSGSGLHLPERRVSLGLLPFLRARQAGAPGALLTLAAHGGRTAAARVRRLRPDFVFLSPLFATRSHPGAPALGPLRWGVAARRLGIPAMALGGVAAATAGRVPRRAAGLAAIDGLAPQAVAHPPHCLR</sequence>
<dbReference type="CDD" id="cd00564">
    <property type="entry name" value="TMP_TenI"/>
    <property type="match status" value="1"/>
</dbReference>
<dbReference type="Gene3D" id="3.20.20.70">
    <property type="entry name" value="Aldolase class I"/>
    <property type="match status" value="1"/>
</dbReference>
<evidence type="ECO:0000313" key="2">
    <source>
        <dbReference type="EMBL" id="MBW6399201.1"/>
    </source>
</evidence>
<dbReference type="Proteomes" id="UP001196565">
    <property type="component" value="Unassembled WGS sequence"/>
</dbReference>
<evidence type="ECO:0000259" key="1">
    <source>
        <dbReference type="Pfam" id="PF02581"/>
    </source>
</evidence>
<organism evidence="2 3">
    <name type="scientific">Roseomonas alba</name>
    <dbReference type="NCBI Taxonomy" id="2846776"/>
    <lineage>
        <taxon>Bacteria</taxon>
        <taxon>Pseudomonadati</taxon>
        <taxon>Pseudomonadota</taxon>
        <taxon>Alphaproteobacteria</taxon>
        <taxon>Acetobacterales</taxon>
        <taxon>Roseomonadaceae</taxon>
        <taxon>Roseomonas</taxon>
    </lineage>
</organism>
<dbReference type="RefSeq" id="WP_219763817.1">
    <property type="nucleotide sequence ID" value="NZ_JAHYBZ010000005.1"/>
</dbReference>
<comment type="caution">
    <text evidence="2">The sequence shown here is derived from an EMBL/GenBank/DDBJ whole genome shotgun (WGS) entry which is preliminary data.</text>
</comment>
<dbReference type="InterPro" id="IPR036206">
    <property type="entry name" value="ThiamineP_synth_sf"/>
</dbReference>
<protein>
    <submittedName>
        <fullName evidence="2">Thiamine phosphate synthase</fullName>
    </submittedName>
</protein>
<dbReference type="InterPro" id="IPR022998">
    <property type="entry name" value="ThiamineP_synth_TenI"/>
</dbReference>
<reference evidence="2 3" key="1">
    <citation type="submission" date="2021-07" db="EMBL/GenBank/DDBJ databases">
        <authorList>
            <person name="So Y."/>
        </authorList>
    </citation>
    <scope>NUCLEOTIDE SEQUENCE [LARGE SCALE GENOMIC DNA]</scope>
    <source>
        <strain evidence="2 3">HJA6</strain>
    </source>
</reference>
<dbReference type="EMBL" id="JAHYBZ010000005">
    <property type="protein sequence ID" value="MBW6399201.1"/>
    <property type="molecule type" value="Genomic_DNA"/>
</dbReference>
<evidence type="ECO:0000313" key="3">
    <source>
        <dbReference type="Proteomes" id="UP001196565"/>
    </source>
</evidence>
<gene>
    <name evidence="2" type="ORF">KPL78_15165</name>
</gene>
<keyword evidence="3" id="KW-1185">Reference proteome</keyword>